<keyword evidence="2" id="KW-1185">Reference proteome</keyword>
<dbReference type="InterPro" id="IPR010235">
    <property type="entry name" value="HepT"/>
</dbReference>
<comment type="caution">
    <text evidence="1">The sequence shown here is derived from an EMBL/GenBank/DDBJ whole genome shotgun (WGS) entry which is preliminary data.</text>
</comment>
<reference evidence="1" key="1">
    <citation type="submission" date="2020-10" db="EMBL/GenBank/DDBJ databases">
        <title>Genomic Encyclopedia of Type Strains, Phase IV (KMG-IV): sequencing the most valuable type-strain genomes for metagenomic binning, comparative biology and taxonomic classification.</title>
        <authorList>
            <person name="Goeker M."/>
        </authorList>
    </citation>
    <scope>NUCLEOTIDE SEQUENCE</scope>
    <source>
        <strain evidence="1">DSM 13886</strain>
    </source>
</reference>
<dbReference type="Gene3D" id="1.20.120.330">
    <property type="entry name" value="Nucleotidyltransferases domain 2"/>
    <property type="match status" value="1"/>
</dbReference>
<accession>A0A927MGW9</accession>
<dbReference type="EMBL" id="JADBEL010000003">
    <property type="protein sequence ID" value="MBE1553663.1"/>
    <property type="molecule type" value="Genomic_DNA"/>
</dbReference>
<protein>
    <submittedName>
        <fullName evidence="1">Nucleotidyltransferase substrate binding protein (TIGR01987 family)</fullName>
    </submittedName>
</protein>
<evidence type="ECO:0000313" key="2">
    <source>
        <dbReference type="Proteomes" id="UP000658225"/>
    </source>
</evidence>
<evidence type="ECO:0000313" key="1">
    <source>
        <dbReference type="EMBL" id="MBE1553663.1"/>
    </source>
</evidence>
<name>A0A927MGW9_9BACL</name>
<dbReference type="AlphaFoldDB" id="A0A927MGW9"/>
<dbReference type="SUPFAM" id="SSF81593">
    <property type="entry name" value="Nucleotidyltransferase substrate binding subunit/domain"/>
    <property type="match status" value="1"/>
</dbReference>
<gene>
    <name evidence="1" type="ORF">H4683_000737</name>
</gene>
<organism evidence="1 2">
    <name type="scientific">Sporosarcina limicola</name>
    <dbReference type="NCBI Taxonomy" id="34101"/>
    <lineage>
        <taxon>Bacteria</taxon>
        <taxon>Bacillati</taxon>
        <taxon>Bacillota</taxon>
        <taxon>Bacilli</taxon>
        <taxon>Bacillales</taxon>
        <taxon>Caryophanaceae</taxon>
        <taxon>Sporosarcina</taxon>
    </lineage>
</organism>
<proteinExistence type="predicted"/>
<dbReference type="Proteomes" id="UP000658225">
    <property type="component" value="Unassembled WGS sequence"/>
</dbReference>
<dbReference type="RefSeq" id="WP_192597488.1">
    <property type="nucleotide sequence ID" value="NZ_JADBEL010000003.1"/>
</dbReference>
<dbReference type="NCBIfam" id="TIGR01987">
    <property type="entry name" value="HI0074"/>
    <property type="match status" value="1"/>
</dbReference>
<sequence>MERLHERIKSAKKVLDALGQLVVLEQPNDVERDASIQRFEFTFEACWKAAKQYLFDVEGIDVGSPKGVIRSCRETNLFDDEETILALQMANDRNLTVHTYNEELAIKIHSNIKSYFPLLANWIGRIERKV</sequence>
<dbReference type="Pfam" id="PF08780">
    <property type="entry name" value="NTase_sub_bind"/>
    <property type="match status" value="1"/>
</dbReference>